<reference evidence="2 3" key="1">
    <citation type="journal article" date="2023" name="Commun. Biol.">
        <title>Genome analysis of Parmales, the sister group of diatoms, reveals the evolutionary specialization of diatoms from phago-mixotrophs to photoautotrophs.</title>
        <authorList>
            <person name="Ban H."/>
            <person name="Sato S."/>
            <person name="Yoshikawa S."/>
            <person name="Yamada K."/>
            <person name="Nakamura Y."/>
            <person name="Ichinomiya M."/>
            <person name="Sato N."/>
            <person name="Blanc-Mathieu R."/>
            <person name="Endo H."/>
            <person name="Kuwata A."/>
            <person name="Ogata H."/>
        </authorList>
    </citation>
    <scope>NUCLEOTIDE SEQUENCE [LARGE SCALE GENOMIC DNA]</scope>
</reference>
<sequence length="488" mass="52220">MSSSPLPGEEIGDYETVADQLDDFSALSQPLHSVLSQITSPQPAGRGAAGAADGTTTATTFMMYSRRDRAGAALLTAGIKAVVIDEIREAAALALEEGGGEEEDVLGTVEGRMARAAFKEMRERMTALHGGIRAIKHARNGKSREIKMKFKKMGGFGDEGDSGESEDEEDEGPDAREVGGEPLGPADEAAALAPGPAPFLHYRSGFMNRQKKRLALNGLTGVLKGIQSEVLKADPNVNRYAPHVYLTLEFASRTFDLEVSDGEVSTRDRLLHGFRYIVICNELARKRGGRVDSWDLGEDHAKERMRRAWDGRTSEVDDALRGRVQKWAEGRRTMTRVNRQESAASVETLPDENEYFVGAGASRSSSAAHSDVLHDDDLDRSRSSSVSSIGDGDSLEDSLGSEEADAAVLEFGRVPERAGGGGGGAGGEGGEEKKTGGEEVRKEFGAPVVVGGRGVVSPRPGFEVPEETRRSVSAEEDEINLDVGLEIS</sequence>
<feature type="compositionally biased region" description="Gly residues" evidence="1">
    <location>
        <begin position="418"/>
        <end position="428"/>
    </location>
</feature>
<keyword evidence="3" id="KW-1185">Reference proteome</keyword>
<organism evidence="2 3">
    <name type="scientific">Tetraparma gracilis</name>
    <dbReference type="NCBI Taxonomy" id="2962635"/>
    <lineage>
        <taxon>Eukaryota</taxon>
        <taxon>Sar</taxon>
        <taxon>Stramenopiles</taxon>
        <taxon>Ochrophyta</taxon>
        <taxon>Bolidophyceae</taxon>
        <taxon>Parmales</taxon>
        <taxon>Triparmaceae</taxon>
        <taxon>Tetraparma</taxon>
    </lineage>
</organism>
<dbReference type="Proteomes" id="UP001165060">
    <property type="component" value="Unassembled WGS sequence"/>
</dbReference>
<feature type="region of interest" description="Disordered" evidence="1">
    <location>
        <begin position="152"/>
        <end position="191"/>
    </location>
</feature>
<name>A0ABQ6MQA1_9STRA</name>
<feature type="compositionally biased region" description="Low complexity" evidence="1">
    <location>
        <begin position="445"/>
        <end position="461"/>
    </location>
</feature>
<dbReference type="EMBL" id="BRYB01003079">
    <property type="protein sequence ID" value="GMI30058.1"/>
    <property type="molecule type" value="Genomic_DNA"/>
</dbReference>
<feature type="compositionally biased region" description="Basic and acidic residues" evidence="1">
    <location>
        <begin position="371"/>
        <end position="382"/>
    </location>
</feature>
<feature type="compositionally biased region" description="Low complexity" evidence="1">
    <location>
        <begin position="383"/>
        <end position="392"/>
    </location>
</feature>
<gene>
    <name evidence="2" type="ORF">TeGR_g2597</name>
</gene>
<evidence type="ECO:0000256" key="1">
    <source>
        <dbReference type="SAM" id="MobiDB-lite"/>
    </source>
</evidence>
<comment type="caution">
    <text evidence="2">The sequence shown here is derived from an EMBL/GenBank/DDBJ whole genome shotgun (WGS) entry which is preliminary data.</text>
</comment>
<feature type="compositionally biased region" description="Basic and acidic residues" evidence="1">
    <location>
        <begin position="430"/>
        <end position="444"/>
    </location>
</feature>
<feature type="compositionally biased region" description="Low complexity" evidence="1">
    <location>
        <begin position="361"/>
        <end position="370"/>
    </location>
</feature>
<feature type="region of interest" description="Disordered" evidence="1">
    <location>
        <begin position="361"/>
        <end position="488"/>
    </location>
</feature>
<evidence type="ECO:0000313" key="2">
    <source>
        <dbReference type="EMBL" id="GMI30058.1"/>
    </source>
</evidence>
<protein>
    <submittedName>
        <fullName evidence="2">Uncharacterized protein</fullName>
    </submittedName>
</protein>
<evidence type="ECO:0000313" key="3">
    <source>
        <dbReference type="Proteomes" id="UP001165060"/>
    </source>
</evidence>
<feature type="compositionally biased region" description="Acidic residues" evidence="1">
    <location>
        <begin position="393"/>
        <end position="405"/>
    </location>
</feature>
<accession>A0ABQ6MQA1</accession>
<feature type="compositionally biased region" description="Acidic residues" evidence="1">
    <location>
        <begin position="158"/>
        <end position="172"/>
    </location>
</feature>
<proteinExistence type="predicted"/>